<dbReference type="InterPro" id="IPR011837">
    <property type="entry name" value="Glycogen_debranch_GlgX"/>
</dbReference>
<dbReference type="GO" id="GO:0004135">
    <property type="term" value="F:amylo-alpha-1,6-glucosidase activity"/>
    <property type="evidence" value="ECO:0007669"/>
    <property type="project" value="InterPro"/>
</dbReference>
<sequence length="764" mass="85241">MKLASHNLSTRDQIRASTDQKAFANFLIKTRSFTSTSPCTKLNARRLGSKAVPNRLFSKQTLVPRCSSVTSQLESQSYQVFSGSPTPLGPSKNGSAVNFALYAKHASGVQLCLFDRDHQHLQSIQLETSSHKTGDVWHVQVEGLPGIDICYGYRVSGSGGWETGLRWDSSRVLLDPYAPLVSGRRFFGKRDSIENFQNQIGSQFLGTYDFESAPFDWGTDDARTPLHMKDLVIYEMPVRSFTASSTSGVPDHLRGTFLGVAEKADYFAQLGVNAVELLPVFEWDELEFQRNKNPRDHMVNIWGYSHINFFAPMSRFAASGAGPVAAAREFKQMVKRLHESGVEVLLDVVYNHTVESDDKDPYLVSFRGIDNKTYYMTDTSQHTQLINWSGCGNTINANNPVVTQLIVDSLVHWVTEYHVDGFRFDLASCLCRDEKGHPMAVPPLIRTISKHPILSKVKLIAEPWDLGLFQVGSFPNWDIWAEWNGKYRDDVRRFIKGDAGMKGAFATRLSGSADLYQTNQRRPYHSVNFVIAHDGFSLYDLVSYNGKHNDANGEGNRDGTNDNFSWNCGAEGNTGDAGVMALRGRQMRNYMLALMLSQGTPMIVMGDELAVTHQGNNNWYGHDNGMTQLDWSPLKDETSMHAGFHRFMSGIISFRKSHPAVGVENFLNSSDIVWHENDWANEESRFLAFTIKGKGGPDIYAAFNSHSYKVDVGLPPAPSGKKWCRVVDTNLPAPRDFTEGGNNGVDSKYGIEAHSSIMLIAKDA</sequence>
<dbReference type="CDD" id="cd02856">
    <property type="entry name" value="E_set_GDE_Isoamylase_N"/>
    <property type="match status" value="1"/>
</dbReference>
<dbReference type="NCBIfam" id="TIGR02100">
    <property type="entry name" value="glgX_debranch"/>
    <property type="match status" value="1"/>
</dbReference>
<dbReference type="SUPFAM" id="SSF81296">
    <property type="entry name" value="E set domains"/>
    <property type="match status" value="1"/>
</dbReference>
<dbReference type="InterPro" id="IPR006047">
    <property type="entry name" value="GH13_cat_dom"/>
</dbReference>
<dbReference type="EMBL" id="BEGY01000110">
    <property type="protein sequence ID" value="GAX83904.1"/>
    <property type="molecule type" value="Genomic_DNA"/>
</dbReference>
<dbReference type="InterPro" id="IPR013783">
    <property type="entry name" value="Ig-like_fold"/>
</dbReference>
<dbReference type="Pfam" id="PF00128">
    <property type="entry name" value="Alpha-amylase"/>
    <property type="match status" value="1"/>
</dbReference>
<organism evidence="11 12">
    <name type="scientific">Chlamydomonas eustigma</name>
    <dbReference type="NCBI Taxonomy" id="1157962"/>
    <lineage>
        <taxon>Eukaryota</taxon>
        <taxon>Viridiplantae</taxon>
        <taxon>Chlorophyta</taxon>
        <taxon>core chlorophytes</taxon>
        <taxon>Chlorophyceae</taxon>
        <taxon>CS clade</taxon>
        <taxon>Chlamydomonadales</taxon>
        <taxon>Chlamydomonadaceae</taxon>
        <taxon>Chlamydomonas</taxon>
    </lineage>
</organism>
<evidence type="ECO:0000256" key="7">
    <source>
        <dbReference type="ARBA" id="ARBA00023295"/>
    </source>
</evidence>
<dbReference type="InterPro" id="IPR014756">
    <property type="entry name" value="Ig_E-set"/>
</dbReference>
<dbReference type="Gene3D" id="2.60.40.10">
    <property type="entry name" value="Immunoglobulins"/>
    <property type="match status" value="1"/>
</dbReference>
<evidence type="ECO:0000256" key="5">
    <source>
        <dbReference type="ARBA" id="ARBA00022801"/>
    </source>
</evidence>
<dbReference type="Pfam" id="PF21156">
    <property type="entry name" value="ISOA1-3_C"/>
    <property type="match status" value="1"/>
</dbReference>
<dbReference type="GO" id="GO:0009507">
    <property type="term" value="C:chloroplast"/>
    <property type="evidence" value="ECO:0007669"/>
    <property type="project" value="UniProtKB-SubCell"/>
</dbReference>
<dbReference type="Pfam" id="PF02922">
    <property type="entry name" value="CBM_48"/>
    <property type="match status" value="1"/>
</dbReference>
<dbReference type="InterPro" id="IPR017853">
    <property type="entry name" value="GH"/>
</dbReference>
<reference evidence="11 12" key="1">
    <citation type="submission" date="2017-08" db="EMBL/GenBank/DDBJ databases">
        <title>Acidophilic green algal genome provides insights into adaptation to an acidic environment.</title>
        <authorList>
            <person name="Hirooka S."/>
            <person name="Hirose Y."/>
            <person name="Kanesaki Y."/>
            <person name="Higuchi S."/>
            <person name="Fujiwara T."/>
            <person name="Onuma R."/>
            <person name="Era A."/>
            <person name="Ohbayashi R."/>
            <person name="Uzuka A."/>
            <person name="Nozaki H."/>
            <person name="Yoshikawa H."/>
            <person name="Miyagishima S.Y."/>
        </authorList>
    </citation>
    <scope>NUCLEOTIDE SEQUENCE [LARGE SCALE GENOMIC DNA]</scope>
    <source>
        <strain evidence="11 12">NIES-2499</strain>
    </source>
</reference>
<keyword evidence="5" id="KW-0378">Hydrolase</keyword>
<dbReference type="InterPro" id="IPR004193">
    <property type="entry name" value="Glyco_hydro_13_N"/>
</dbReference>
<keyword evidence="6" id="KW-0809">Transit peptide</keyword>
<dbReference type="EC" id="3.2.1.68" evidence="9"/>
<evidence type="ECO:0000256" key="2">
    <source>
        <dbReference type="ARBA" id="ARBA00008061"/>
    </source>
</evidence>
<dbReference type="AlphaFoldDB" id="A0A250XLF2"/>
<dbReference type="GO" id="GO:0005980">
    <property type="term" value="P:glycogen catabolic process"/>
    <property type="evidence" value="ECO:0007669"/>
    <property type="project" value="InterPro"/>
</dbReference>
<dbReference type="SUPFAM" id="SSF51445">
    <property type="entry name" value="(Trans)glycosidases"/>
    <property type="match status" value="1"/>
</dbReference>
<evidence type="ECO:0000256" key="8">
    <source>
        <dbReference type="ARBA" id="ARBA00051664"/>
    </source>
</evidence>
<evidence type="ECO:0000256" key="9">
    <source>
        <dbReference type="ARBA" id="ARBA00066531"/>
    </source>
</evidence>
<evidence type="ECO:0000313" key="12">
    <source>
        <dbReference type="Proteomes" id="UP000232323"/>
    </source>
</evidence>
<accession>A0A250XLF2</accession>
<dbReference type="Proteomes" id="UP000232323">
    <property type="component" value="Unassembled WGS sequence"/>
</dbReference>
<dbReference type="CDD" id="cd11326">
    <property type="entry name" value="AmyAc_Glg_debranch"/>
    <property type="match status" value="1"/>
</dbReference>
<dbReference type="PANTHER" id="PTHR43002">
    <property type="entry name" value="GLYCOGEN DEBRANCHING ENZYME"/>
    <property type="match status" value="1"/>
</dbReference>
<comment type="caution">
    <text evidence="11">The sequence shown here is derived from an EMBL/GenBank/DDBJ whole genome shotgun (WGS) entry which is preliminary data.</text>
</comment>
<keyword evidence="12" id="KW-1185">Reference proteome</keyword>
<comment type="similarity">
    <text evidence="2">Belongs to the glycosyl hydrolase 13 family.</text>
</comment>
<dbReference type="Gene3D" id="3.20.20.80">
    <property type="entry name" value="Glycosidases"/>
    <property type="match status" value="1"/>
</dbReference>
<dbReference type="GO" id="GO:0019156">
    <property type="term" value="F:isoamylase activity"/>
    <property type="evidence" value="ECO:0007669"/>
    <property type="project" value="UniProtKB-EC"/>
</dbReference>
<comment type="catalytic activity">
    <reaction evidence="8">
        <text>Hydrolysis of (1-&gt;6)-alpha-D-glucosidic branch linkages in glycogen, amylopectin and their beta-limit dextrins.</text>
        <dbReference type="EC" id="3.2.1.68"/>
    </reaction>
</comment>
<proteinExistence type="inferred from homology"/>
<evidence type="ECO:0000259" key="10">
    <source>
        <dbReference type="SMART" id="SM00642"/>
    </source>
</evidence>
<keyword evidence="7" id="KW-0326">Glycosidase</keyword>
<dbReference type="FunFam" id="3.20.20.80:FF:000054">
    <property type="entry name" value="Glycogen debranching enzyme"/>
    <property type="match status" value="1"/>
</dbReference>
<dbReference type="OrthoDB" id="204980at2759"/>
<feature type="domain" description="Glycosyl hydrolase family 13 catalytic" evidence="10">
    <location>
        <begin position="235"/>
        <end position="630"/>
    </location>
</feature>
<gene>
    <name evidence="11" type="ORF">CEUSTIGMA_g11328.t1</name>
</gene>
<name>A0A250XLF2_9CHLO</name>
<dbReference type="Gene3D" id="2.60.40.1180">
    <property type="entry name" value="Golgi alpha-mannosidase II"/>
    <property type="match status" value="1"/>
</dbReference>
<comment type="subcellular location">
    <subcellularLocation>
        <location evidence="1">Plastid</location>
        <location evidence="1">Chloroplast</location>
    </subcellularLocation>
</comment>
<dbReference type="SMART" id="SM00642">
    <property type="entry name" value="Aamy"/>
    <property type="match status" value="1"/>
</dbReference>
<evidence type="ECO:0000313" key="11">
    <source>
        <dbReference type="EMBL" id="GAX83904.1"/>
    </source>
</evidence>
<evidence type="ECO:0000256" key="1">
    <source>
        <dbReference type="ARBA" id="ARBA00004229"/>
    </source>
</evidence>
<protein>
    <recommendedName>
        <fullName evidence="9">isoamylase</fullName>
        <ecNumber evidence="9">3.2.1.68</ecNumber>
    </recommendedName>
</protein>
<evidence type="ECO:0000256" key="3">
    <source>
        <dbReference type="ARBA" id="ARBA00022528"/>
    </source>
</evidence>
<dbReference type="STRING" id="1157962.A0A250XLF2"/>
<dbReference type="InterPro" id="IPR048650">
    <property type="entry name" value="ISOA1-3-like_C"/>
</dbReference>
<keyword evidence="3" id="KW-0150">Chloroplast</keyword>
<dbReference type="SUPFAM" id="SSF51011">
    <property type="entry name" value="Glycosyl hydrolase domain"/>
    <property type="match status" value="1"/>
</dbReference>
<keyword evidence="4" id="KW-0934">Plastid</keyword>
<dbReference type="InterPro" id="IPR044505">
    <property type="entry name" value="GlgX_Isoamylase_N_E_set"/>
</dbReference>
<evidence type="ECO:0000256" key="4">
    <source>
        <dbReference type="ARBA" id="ARBA00022640"/>
    </source>
</evidence>
<dbReference type="InterPro" id="IPR013780">
    <property type="entry name" value="Glyco_hydro_b"/>
</dbReference>
<evidence type="ECO:0000256" key="6">
    <source>
        <dbReference type="ARBA" id="ARBA00022946"/>
    </source>
</evidence>